<reference evidence="2 4" key="1">
    <citation type="submission" date="2020-06" db="EMBL/GenBank/DDBJ databases">
        <title>Anoxygenic phototrophic Chloroflexota member uses a Type I reaction center.</title>
        <authorList>
            <person name="Tsuji J.M."/>
            <person name="Shaw N.A."/>
            <person name="Nagashima S."/>
            <person name="Venkiteswaran J."/>
            <person name="Schiff S.L."/>
            <person name="Hanada S."/>
            <person name="Tank M."/>
            <person name="Neufeld J.D."/>
        </authorList>
    </citation>
    <scope>NUCLEOTIDE SEQUENCE [LARGE SCALE GENOMIC DNA]</scope>
    <source>
        <strain evidence="2">L227-S17</strain>
    </source>
</reference>
<dbReference type="SUPFAM" id="SSF48452">
    <property type="entry name" value="TPR-like"/>
    <property type="match status" value="1"/>
</dbReference>
<dbReference type="PROSITE" id="PS50005">
    <property type="entry name" value="TPR"/>
    <property type="match status" value="1"/>
</dbReference>
<dbReference type="Gene3D" id="1.25.40.10">
    <property type="entry name" value="Tetratricopeptide repeat domain"/>
    <property type="match status" value="1"/>
</dbReference>
<accession>A0A8T7M9Q9</accession>
<sequence>MNRNNKQLDLSSLINQGVTEASAGNHQNAQSIFKQVLKIEPNNETALLWMGWLNIGNVEAVSYLERLLANNPNHDVARAYLTQARARSLGTGSLTSGSTFWQRAYKGEAAKATTNASSVVPFLGEFLMRQGFITFKQLQHAVKYHEECSLVGDDRPIGQILVALGYLTREQLEQGLKMQKEQYYRYKAS</sequence>
<dbReference type="Proteomes" id="UP000521676">
    <property type="component" value="Unassembled WGS sequence"/>
</dbReference>
<dbReference type="InterPro" id="IPR011990">
    <property type="entry name" value="TPR-like_helical_dom_sf"/>
</dbReference>
<protein>
    <recommendedName>
        <fullName evidence="6">Tetratricopeptide repeat protein</fullName>
    </recommendedName>
</protein>
<dbReference type="Proteomes" id="UP001431572">
    <property type="component" value="Chromosome 2"/>
</dbReference>
<dbReference type="InterPro" id="IPR019734">
    <property type="entry name" value="TPR_rpt"/>
</dbReference>
<evidence type="ECO:0000313" key="3">
    <source>
        <dbReference type="EMBL" id="WJW68819.1"/>
    </source>
</evidence>
<name>A0A8T7M9Q9_9CHLR</name>
<feature type="repeat" description="TPR" evidence="1">
    <location>
        <begin position="10"/>
        <end position="43"/>
    </location>
</feature>
<evidence type="ECO:0008006" key="6">
    <source>
        <dbReference type="Google" id="ProtNLM"/>
    </source>
</evidence>
<dbReference type="RefSeq" id="WP_341470723.1">
    <property type="nucleotide sequence ID" value="NZ_CP128400.1"/>
</dbReference>
<keyword evidence="1" id="KW-0802">TPR repeat</keyword>
<dbReference type="EMBL" id="JACATZ010000003">
    <property type="protein sequence ID" value="NWJ48887.1"/>
    <property type="molecule type" value="Genomic_DNA"/>
</dbReference>
<evidence type="ECO:0000256" key="1">
    <source>
        <dbReference type="PROSITE-ProRule" id="PRU00339"/>
    </source>
</evidence>
<dbReference type="AlphaFoldDB" id="A0A8T7M9Q9"/>
<evidence type="ECO:0000313" key="4">
    <source>
        <dbReference type="Proteomes" id="UP000521676"/>
    </source>
</evidence>
<organism evidence="2 4">
    <name type="scientific">Candidatus Chlorohelix allophototropha</name>
    <dbReference type="NCBI Taxonomy" id="3003348"/>
    <lineage>
        <taxon>Bacteria</taxon>
        <taxon>Bacillati</taxon>
        <taxon>Chloroflexota</taxon>
        <taxon>Chloroflexia</taxon>
        <taxon>Candidatus Chloroheliales</taxon>
        <taxon>Candidatus Chloroheliaceae</taxon>
        <taxon>Candidatus Chlorohelix</taxon>
    </lineage>
</organism>
<evidence type="ECO:0000313" key="5">
    <source>
        <dbReference type="Proteomes" id="UP001431572"/>
    </source>
</evidence>
<gene>
    <name evidence="2" type="ORF">HXX08_23755</name>
    <name evidence="3" type="ORF">OZ401_004437</name>
</gene>
<proteinExistence type="predicted"/>
<keyword evidence="5" id="KW-1185">Reference proteome</keyword>
<evidence type="ECO:0000313" key="2">
    <source>
        <dbReference type="EMBL" id="NWJ48887.1"/>
    </source>
</evidence>
<reference evidence="3" key="2">
    <citation type="journal article" date="2024" name="Nature">
        <title>Anoxygenic phototroph of the Chloroflexota uses a type I reaction centre.</title>
        <authorList>
            <person name="Tsuji J.M."/>
            <person name="Shaw N.A."/>
            <person name="Nagashima S."/>
            <person name="Venkiteswaran J.J."/>
            <person name="Schiff S.L."/>
            <person name="Watanabe T."/>
            <person name="Fukui M."/>
            <person name="Hanada S."/>
            <person name="Tank M."/>
            <person name="Neufeld J.D."/>
        </authorList>
    </citation>
    <scope>NUCLEOTIDE SEQUENCE</scope>
    <source>
        <strain evidence="3">L227-S17</strain>
    </source>
</reference>
<dbReference type="EMBL" id="CP128400">
    <property type="protein sequence ID" value="WJW68819.1"/>
    <property type="molecule type" value="Genomic_DNA"/>
</dbReference>